<protein>
    <recommendedName>
        <fullName evidence="4">Pectinesterase inhibitor domain-containing protein</fullName>
    </recommendedName>
</protein>
<sequence length="187" mass="20448">MAKIFARSILLLSVVTTALSLFQHGIVSRDQQEIADSFTNIPQNINGIKDALNTVDSHSGFSDLMTVHNTLVSTKQSFLVAIHYIRGASSFSATVEQAARVSLDAAKEAVATVLSDFSSKANQLEEIYFGSVTEGCNYLKDFYVQFTTLASSCERFDSEYRKELEAARDAILSMLLDTIHSSTCAGK</sequence>
<dbReference type="AlphaFoldDB" id="A0A8H6XES9"/>
<dbReference type="Proteomes" id="UP000620124">
    <property type="component" value="Unassembled WGS sequence"/>
</dbReference>
<keyword evidence="3" id="KW-1185">Reference proteome</keyword>
<dbReference type="OrthoDB" id="3010352at2759"/>
<accession>A0A8H6XES9</accession>
<dbReference type="EMBL" id="JACAZI010000020">
    <property type="protein sequence ID" value="KAF7339124.1"/>
    <property type="molecule type" value="Genomic_DNA"/>
</dbReference>
<evidence type="ECO:0000313" key="2">
    <source>
        <dbReference type="EMBL" id="KAF7339124.1"/>
    </source>
</evidence>
<evidence type="ECO:0000256" key="1">
    <source>
        <dbReference type="SAM" id="SignalP"/>
    </source>
</evidence>
<feature type="chain" id="PRO_5034004116" description="Pectinesterase inhibitor domain-containing protein" evidence="1">
    <location>
        <begin position="21"/>
        <end position="187"/>
    </location>
</feature>
<keyword evidence="1" id="KW-0732">Signal</keyword>
<reference evidence="2" key="1">
    <citation type="submission" date="2020-05" db="EMBL/GenBank/DDBJ databases">
        <title>Mycena genomes resolve the evolution of fungal bioluminescence.</title>
        <authorList>
            <person name="Tsai I.J."/>
        </authorList>
    </citation>
    <scope>NUCLEOTIDE SEQUENCE</scope>
    <source>
        <strain evidence="2">CCC161011</strain>
    </source>
</reference>
<proteinExistence type="predicted"/>
<comment type="caution">
    <text evidence="2">The sequence shown here is derived from an EMBL/GenBank/DDBJ whole genome shotgun (WGS) entry which is preliminary data.</text>
</comment>
<evidence type="ECO:0000313" key="3">
    <source>
        <dbReference type="Proteomes" id="UP000620124"/>
    </source>
</evidence>
<gene>
    <name evidence="2" type="ORF">MVEN_01989100</name>
</gene>
<feature type="signal peptide" evidence="1">
    <location>
        <begin position="1"/>
        <end position="20"/>
    </location>
</feature>
<organism evidence="2 3">
    <name type="scientific">Mycena venus</name>
    <dbReference type="NCBI Taxonomy" id="2733690"/>
    <lineage>
        <taxon>Eukaryota</taxon>
        <taxon>Fungi</taxon>
        <taxon>Dikarya</taxon>
        <taxon>Basidiomycota</taxon>
        <taxon>Agaricomycotina</taxon>
        <taxon>Agaricomycetes</taxon>
        <taxon>Agaricomycetidae</taxon>
        <taxon>Agaricales</taxon>
        <taxon>Marasmiineae</taxon>
        <taxon>Mycenaceae</taxon>
        <taxon>Mycena</taxon>
    </lineage>
</organism>
<name>A0A8H6XES9_9AGAR</name>
<evidence type="ECO:0008006" key="4">
    <source>
        <dbReference type="Google" id="ProtNLM"/>
    </source>
</evidence>